<organism evidence="3 4">
    <name type="scientific">Gordonia sputi NBRC 100414</name>
    <dbReference type="NCBI Taxonomy" id="1089453"/>
    <lineage>
        <taxon>Bacteria</taxon>
        <taxon>Bacillati</taxon>
        <taxon>Actinomycetota</taxon>
        <taxon>Actinomycetes</taxon>
        <taxon>Mycobacteriales</taxon>
        <taxon>Gordoniaceae</taxon>
        <taxon>Gordonia</taxon>
    </lineage>
</organism>
<accession>H5TXJ9</accession>
<dbReference type="GO" id="GO:0046872">
    <property type="term" value="F:metal ion binding"/>
    <property type="evidence" value="ECO:0007669"/>
    <property type="project" value="InterPro"/>
</dbReference>
<dbReference type="Proteomes" id="UP000005845">
    <property type="component" value="Unassembled WGS sequence"/>
</dbReference>
<dbReference type="eggNOG" id="COG0458">
    <property type="taxonomic scope" value="Bacteria"/>
</dbReference>
<dbReference type="InterPro" id="IPR011761">
    <property type="entry name" value="ATP-grasp"/>
</dbReference>
<keyword evidence="1" id="KW-0547">Nucleotide-binding</keyword>
<dbReference type="EMBL" id="BAFC01000034">
    <property type="protein sequence ID" value="GAB38207.1"/>
    <property type="molecule type" value="Genomic_DNA"/>
</dbReference>
<feature type="domain" description="ATP-grasp" evidence="2">
    <location>
        <begin position="142"/>
        <end position="324"/>
    </location>
</feature>
<dbReference type="PROSITE" id="PS50975">
    <property type="entry name" value="ATP_GRASP"/>
    <property type="match status" value="1"/>
</dbReference>
<name>H5TXJ9_9ACTN</name>
<dbReference type="SUPFAM" id="SSF56059">
    <property type="entry name" value="Glutathione synthetase ATP-binding domain-like"/>
    <property type="match status" value="1"/>
</dbReference>
<sequence>MNVSIAAHGAPARYGGFVPAIDPTILATTSRMPFAVDEIHKLGVTGRRVIAADTFSSAPGSHSRGAAKHYTVPAPTQETEAFIAAVVDIIDTENVTWLLPMFEEVFYLAYHRDRLLAGHPDLELFFPDFPTLHRVHDKVSFAELCRSLNLPVAESITATNDDELRAATTHWEHWFARAAYGRGGLDVVTNTGPLAAETSLDGVHPTAEDPWLVQEYLKGVDRCSWSVVHHGEVVLHSCYEHPLAIDNRGGIVFESVDSPESLHAAQTIARELNWHGQISFDFLVTDDGVHHMVECNPRPTAGCTIATPEEFDAALFDPGELVVVPPGRKKMIKAAVIRDVLMHPSHWKANRAAAKGAAGVYDQRKDHLPLLYSALSLQHVAKYRRQLGVNRQKGEQLVATQFFDVLYDGSSIG</sequence>
<reference evidence="3 4" key="1">
    <citation type="submission" date="2012-02" db="EMBL/GenBank/DDBJ databases">
        <title>Whole genome shotgun sequence of Gordonia sputi NBRC 100414.</title>
        <authorList>
            <person name="Yoshida I."/>
            <person name="Hosoyama A."/>
            <person name="Tsuchikane K."/>
            <person name="Katsumata H."/>
            <person name="Yamazaki S."/>
            <person name="Fujita N."/>
        </authorList>
    </citation>
    <scope>NUCLEOTIDE SEQUENCE [LARGE SCALE GENOMIC DNA]</scope>
    <source>
        <strain evidence="3 4">NBRC 100414</strain>
    </source>
</reference>
<comment type="caution">
    <text evidence="3">The sequence shown here is derived from an EMBL/GenBank/DDBJ whole genome shotgun (WGS) entry which is preliminary data.</text>
</comment>
<proteinExistence type="predicted"/>
<dbReference type="AlphaFoldDB" id="H5TXJ9"/>
<dbReference type="Gene3D" id="3.30.470.20">
    <property type="entry name" value="ATP-grasp fold, B domain"/>
    <property type="match status" value="1"/>
</dbReference>
<dbReference type="Gene3D" id="3.40.50.20">
    <property type="match status" value="1"/>
</dbReference>
<evidence type="ECO:0000259" key="2">
    <source>
        <dbReference type="PROSITE" id="PS50975"/>
    </source>
</evidence>
<gene>
    <name evidence="3" type="ORF">GOSPT_034_00750</name>
</gene>
<dbReference type="GO" id="GO:0005524">
    <property type="term" value="F:ATP binding"/>
    <property type="evidence" value="ECO:0007669"/>
    <property type="project" value="UniProtKB-UniRule"/>
</dbReference>
<keyword evidence="4" id="KW-1185">Reference proteome</keyword>
<evidence type="ECO:0000256" key="1">
    <source>
        <dbReference type="PROSITE-ProRule" id="PRU00409"/>
    </source>
</evidence>
<keyword evidence="1" id="KW-0067">ATP-binding</keyword>
<evidence type="ECO:0000313" key="4">
    <source>
        <dbReference type="Proteomes" id="UP000005845"/>
    </source>
</evidence>
<evidence type="ECO:0000313" key="3">
    <source>
        <dbReference type="EMBL" id="GAB38207.1"/>
    </source>
</evidence>
<protein>
    <recommendedName>
        <fullName evidence="2">ATP-grasp domain-containing protein</fullName>
    </recommendedName>
</protein>